<dbReference type="Gene3D" id="1.20.120.550">
    <property type="entry name" value="Membrane associated eicosanoid/glutathione metabolism-like domain"/>
    <property type="match status" value="1"/>
</dbReference>
<dbReference type="OrthoDB" id="410651at2759"/>
<accession>A0A167NU26</accession>
<reference evidence="1 2" key="1">
    <citation type="journal article" date="2016" name="Mol. Biol. Evol.">
        <title>Comparative Genomics of Early-Diverging Mushroom-Forming Fungi Provides Insights into the Origins of Lignocellulose Decay Capabilities.</title>
        <authorList>
            <person name="Nagy L.G."/>
            <person name="Riley R."/>
            <person name="Tritt A."/>
            <person name="Adam C."/>
            <person name="Daum C."/>
            <person name="Floudas D."/>
            <person name="Sun H."/>
            <person name="Yadav J.S."/>
            <person name="Pangilinan J."/>
            <person name="Larsson K.H."/>
            <person name="Matsuura K."/>
            <person name="Barry K."/>
            <person name="Labutti K."/>
            <person name="Kuo R."/>
            <person name="Ohm R.A."/>
            <person name="Bhattacharya S.S."/>
            <person name="Shirouzu T."/>
            <person name="Yoshinaga Y."/>
            <person name="Martin F.M."/>
            <person name="Grigoriev I.V."/>
            <person name="Hibbett D.S."/>
        </authorList>
    </citation>
    <scope>NUCLEOTIDE SEQUENCE [LARGE SCALE GENOMIC DNA]</scope>
    <source>
        <strain evidence="1 2">TUFC12733</strain>
    </source>
</reference>
<dbReference type="AlphaFoldDB" id="A0A167NU26"/>
<dbReference type="InterPro" id="IPR023352">
    <property type="entry name" value="MAPEG-like_dom_sf"/>
</dbReference>
<organism evidence="1 2">
    <name type="scientific">Calocera viscosa (strain TUFC12733)</name>
    <dbReference type="NCBI Taxonomy" id="1330018"/>
    <lineage>
        <taxon>Eukaryota</taxon>
        <taxon>Fungi</taxon>
        <taxon>Dikarya</taxon>
        <taxon>Basidiomycota</taxon>
        <taxon>Agaricomycotina</taxon>
        <taxon>Dacrymycetes</taxon>
        <taxon>Dacrymycetales</taxon>
        <taxon>Dacrymycetaceae</taxon>
        <taxon>Calocera</taxon>
    </lineage>
</organism>
<gene>
    <name evidence="1" type="ORF">CALVIDRAFT_562466</name>
</gene>
<dbReference type="STRING" id="1330018.A0A167NU26"/>
<dbReference type="Proteomes" id="UP000076738">
    <property type="component" value="Unassembled WGS sequence"/>
</dbReference>
<protein>
    <submittedName>
        <fullName evidence="1">Uncharacterized protein</fullName>
    </submittedName>
</protein>
<dbReference type="EMBL" id="KV417277">
    <property type="protein sequence ID" value="KZO98075.1"/>
    <property type="molecule type" value="Genomic_DNA"/>
</dbReference>
<evidence type="ECO:0000313" key="1">
    <source>
        <dbReference type="EMBL" id="KZO98075.1"/>
    </source>
</evidence>
<name>A0A167NU26_CALVF</name>
<proteinExistence type="predicted"/>
<keyword evidence="2" id="KW-1185">Reference proteome</keyword>
<evidence type="ECO:0000313" key="2">
    <source>
        <dbReference type="Proteomes" id="UP000076738"/>
    </source>
</evidence>
<sequence>MVFEVPERFRLVIATATGTVFLNVYQYINVGRARAAAGIKYPQLYAEQAELAKTPMA</sequence>
<dbReference type="SUPFAM" id="SSF161084">
    <property type="entry name" value="MAPEG domain-like"/>
    <property type="match status" value="1"/>
</dbReference>